<protein>
    <submittedName>
        <fullName evidence="3">Oxidoreductase</fullName>
    </submittedName>
</protein>
<proteinExistence type="inferred from homology"/>
<dbReference type="RefSeq" id="WP_006637902.1">
    <property type="nucleotide sequence ID" value="NZ_BORD01000003.1"/>
</dbReference>
<dbReference type="InterPro" id="IPR020904">
    <property type="entry name" value="Sc_DH/Rdtase_CS"/>
</dbReference>
<comment type="similarity">
    <text evidence="1">Belongs to the short-chain dehydrogenases/reductases (SDR) family.</text>
</comment>
<dbReference type="Gene3D" id="3.40.50.720">
    <property type="entry name" value="NAD(P)-binding Rossmann-like Domain"/>
    <property type="match status" value="1"/>
</dbReference>
<keyword evidence="2" id="KW-0560">Oxidoreductase</keyword>
<evidence type="ECO:0000256" key="2">
    <source>
        <dbReference type="ARBA" id="ARBA00023002"/>
    </source>
</evidence>
<dbReference type="SUPFAM" id="SSF51735">
    <property type="entry name" value="NAD(P)-binding Rossmann-fold domains"/>
    <property type="match status" value="1"/>
</dbReference>
<keyword evidence="4" id="KW-1185">Reference proteome</keyword>
<dbReference type="PRINTS" id="PR00081">
    <property type="entry name" value="GDHRDH"/>
</dbReference>
<gene>
    <name evidence="3" type="ORF">S101395_01509</name>
</gene>
<dbReference type="PROSITE" id="PS00061">
    <property type="entry name" value="ADH_SHORT"/>
    <property type="match status" value="1"/>
</dbReference>
<dbReference type="EMBL" id="CP021920">
    <property type="protein sequence ID" value="ASB88019.1"/>
    <property type="molecule type" value="Genomic_DNA"/>
</dbReference>
<evidence type="ECO:0000313" key="3">
    <source>
        <dbReference type="EMBL" id="ASB88019.1"/>
    </source>
</evidence>
<organism evidence="3 4">
    <name type="scientific">Bacillus sonorensis</name>
    <dbReference type="NCBI Taxonomy" id="119858"/>
    <lineage>
        <taxon>Bacteria</taxon>
        <taxon>Bacillati</taxon>
        <taxon>Bacillota</taxon>
        <taxon>Bacilli</taxon>
        <taxon>Bacillales</taxon>
        <taxon>Bacillaceae</taxon>
        <taxon>Bacillus</taxon>
    </lineage>
</organism>
<dbReference type="PANTHER" id="PTHR44196:SF3">
    <property type="entry name" value="SHORT CHAIN DEHYDROGENASE FAMILY PROTEIN"/>
    <property type="match status" value="1"/>
</dbReference>
<dbReference type="InterPro" id="IPR036291">
    <property type="entry name" value="NAD(P)-bd_dom_sf"/>
</dbReference>
<dbReference type="PANTHER" id="PTHR44196">
    <property type="entry name" value="DEHYDROGENASE/REDUCTASE SDR FAMILY MEMBER 7B"/>
    <property type="match status" value="1"/>
</dbReference>
<dbReference type="Pfam" id="PF00106">
    <property type="entry name" value="adh_short"/>
    <property type="match status" value="1"/>
</dbReference>
<evidence type="ECO:0000256" key="1">
    <source>
        <dbReference type="ARBA" id="ARBA00006484"/>
    </source>
</evidence>
<reference evidence="3 4" key="1">
    <citation type="submission" date="2017-06" db="EMBL/GenBank/DDBJ databases">
        <title>Genome sequence of Bacillus sonorensis strain SRCM101395.</title>
        <authorList>
            <person name="Cho S.H."/>
        </authorList>
    </citation>
    <scope>NUCLEOTIDE SEQUENCE [LARGE SCALE GENOMIC DNA]</scope>
    <source>
        <strain evidence="3 4">SRCM101395</strain>
    </source>
</reference>
<evidence type="ECO:0000313" key="4">
    <source>
        <dbReference type="Proteomes" id="UP000196877"/>
    </source>
</evidence>
<dbReference type="GeneID" id="92854533"/>
<name>A0ABM6LFM8_9BACI</name>
<dbReference type="InterPro" id="IPR002347">
    <property type="entry name" value="SDR_fam"/>
</dbReference>
<dbReference type="Proteomes" id="UP000196877">
    <property type="component" value="Chromosome"/>
</dbReference>
<accession>A0ABM6LFM8</accession>
<sequence>MKKAIVIGASSGIGRELAKQLSENGVVLGLAARREELLTKLRNELPNLSHIKKIDVADVEQANMLLKELIRELGQVDAVFICSGVGYTESGIDWHKQKETIDVNVSGFAACSNVFLEHFLHNGRGHLIALSSVAALRASGSAVAYSASKAFVSHYVKGLRRKVKSAGADIAITEIQPGFVNTALAKAENLFWAASPEKAAAQILKAVQKKKKHAYITKRWRMIAWILKCLP</sequence>